<evidence type="ECO:0008006" key="4">
    <source>
        <dbReference type="Google" id="ProtNLM"/>
    </source>
</evidence>
<keyword evidence="3" id="KW-1185">Reference proteome</keyword>
<evidence type="ECO:0000256" key="1">
    <source>
        <dbReference type="SAM" id="MobiDB-lite"/>
    </source>
</evidence>
<dbReference type="Proteomes" id="UP000198697">
    <property type="component" value="Unassembled WGS sequence"/>
</dbReference>
<feature type="region of interest" description="Disordered" evidence="1">
    <location>
        <begin position="144"/>
        <end position="170"/>
    </location>
</feature>
<evidence type="ECO:0000313" key="2">
    <source>
        <dbReference type="EMBL" id="SET07779.1"/>
    </source>
</evidence>
<dbReference type="OrthoDB" id="879261at2"/>
<sequence>MLHYCLSTFCLQTDAELDLLRVGYRMVAESELRRHEVTALLALAHKHAIRHLLIDMRTVPLLSVYDELWLVTNFMPDLVTLPLERLVLIVASHQTYHQLTVDSLHDLVKADIRFDAQYFDDPQTALQWLTDDSPRVPELLAEWANRPDPSSLQPPAAASTSPLPLLYSPG</sequence>
<protein>
    <recommendedName>
        <fullName evidence="4">SpoIIAA-like</fullName>
    </recommendedName>
</protein>
<accession>A0A1I0BLG4</accession>
<name>A0A1I0BLG4_9BACT</name>
<reference evidence="3" key="1">
    <citation type="submission" date="2016-10" db="EMBL/GenBank/DDBJ databases">
        <authorList>
            <person name="Varghese N."/>
            <person name="Submissions S."/>
        </authorList>
    </citation>
    <scope>NUCLEOTIDE SEQUENCE [LARGE SCALE GENOMIC DNA]</scope>
    <source>
        <strain evidence="3">DSM 15310</strain>
    </source>
</reference>
<proteinExistence type="predicted"/>
<organism evidence="2 3">
    <name type="scientific">Hymenobacter actinosclerus</name>
    <dbReference type="NCBI Taxonomy" id="82805"/>
    <lineage>
        <taxon>Bacteria</taxon>
        <taxon>Pseudomonadati</taxon>
        <taxon>Bacteroidota</taxon>
        <taxon>Cytophagia</taxon>
        <taxon>Cytophagales</taxon>
        <taxon>Hymenobacteraceae</taxon>
        <taxon>Hymenobacter</taxon>
    </lineage>
</organism>
<dbReference type="EMBL" id="FOHS01000001">
    <property type="protein sequence ID" value="SET07779.1"/>
    <property type="molecule type" value="Genomic_DNA"/>
</dbReference>
<dbReference type="AlphaFoldDB" id="A0A1I0BLG4"/>
<gene>
    <name evidence="2" type="ORF">SAMN04487998_1117</name>
</gene>
<feature type="compositionally biased region" description="Low complexity" evidence="1">
    <location>
        <begin position="147"/>
        <end position="170"/>
    </location>
</feature>
<dbReference type="RefSeq" id="WP_143069702.1">
    <property type="nucleotide sequence ID" value="NZ_FOHS01000001.1"/>
</dbReference>
<dbReference type="STRING" id="82805.SAMN04487998_1117"/>
<evidence type="ECO:0000313" key="3">
    <source>
        <dbReference type="Proteomes" id="UP000198697"/>
    </source>
</evidence>